<feature type="domain" description="SF4 helicase" evidence="13">
    <location>
        <begin position="167"/>
        <end position="451"/>
    </location>
</feature>
<dbReference type="InterPro" id="IPR007693">
    <property type="entry name" value="DNA_helicase_DnaB-like_N"/>
</dbReference>
<dbReference type="FunFam" id="3.40.50.300:FF:000351">
    <property type="entry name" value="Replicative DNA helicase"/>
    <property type="match status" value="1"/>
</dbReference>
<dbReference type="InterPro" id="IPR007692">
    <property type="entry name" value="DNA_helicase_DnaB"/>
</dbReference>
<dbReference type="NCBIfam" id="TIGR00665">
    <property type="entry name" value="DnaB"/>
    <property type="match status" value="1"/>
</dbReference>
<keyword evidence="9" id="KW-0413">Isomerase</keyword>
<evidence type="ECO:0000256" key="12">
    <source>
        <dbReference type="RuleBase" id="RU362085"/>
    </source>
</evidence>
<dbReference type="GO" id="GO:0005524">
    <property type="term" value="F:ATP binding"/>
    <property type="evidence" value="ECO:0007669"/>
    <property type="project" value="UniProtKB-UniRule"/>
</dbReference>
<reference evidence="14" key="3">
    <citation type="submission" date="2019-06" db="EMBL/GenBank/DDBJ databases">
        <title>A comparative analysis of the Nautiliaceae.</title>
        <authorList>
            <person name="Grosche A."/>
            <person name="Smedile F."/>
            <person name="Vetriani C."/>
        </authorList>
    </citation>
    <scope>NUCLEOTIDE SEQUENCE</scope>
    <source>
        <strain evidence="14">TB6</strain>
    </source>
</reference>
<dbReference type="GO" id="GO:0006269">
    <property type="term" value="P:DNA replication, synthesis of primer"/>
    <property type="evidence" value="ECO:0007669"/>
    <property type="project" value="UniProtKB-UniRule"/>
</dbReference>
<dbReference type="Pfam" id="PF00772">
    <property type="entry name" value="DnaB"/>
    <property type="match status" value="1"/>
</dbReference>
<keyword evidence="17" id="KW-1185">Reference proteome</keyword>
<dbReference type="Gene3D" id="1.10.860.10">
    <property type="entry name" value="DNAb Helicase, Chain A"/>
    <property type="match status" value="1"/>
</dbReference>
<keyword evidence="7 12" id="KW-0067">ATP-binding</keyword>
<accession>A0AAJ4UYP4</accession>
<dbReference type="EC" id="5.6.2.3" evidence="11 12"/>
<dbReference type="GO" id="GO:0003677">
    <property type="term" value="F:DNA binding"/>
    <property type="evidence" value="ECO:0007669"/>
    <property type="project" value="UniProtKB-UniRule"/>
</dbReference>
<reference evidence="17" key="1">
    <citation type="submission" date="2018-03" db="EMBL/GenBank/DDBJ databases">
        <title>A comparative analysis of the Nautiliaceae.</title>
        <authorList>
            <person name="Grosche A."/>
            <person name="Smedile F."/>
            <person name="Vetriani C."/>
        </authorList>
    </citation>
    <scope>NUCLEOTIDE SEQUENCE [LARGE SCALE GENOMIC DNA]</scope>
    <source>
        <strain evidence="17">TB6</strain>
    </source>
</reference>
<dbReference type="PANTHER" id="PTHR30153">
    <property type="entry name" value="REPLICATIVE DNA HELICASE DNAB"/>
    <property type="match status" value="1"/>
</dbReference>
<dbReference type="NCBIfam" id="NF006306">
    <property type="entry name" value="PRK08506.1"/>
    <property type="match status" value="1"/>
</dbReference>
<evidence type="ECO:0000256" key="8">
    <source>
        <dbReference type="ARBA" id="ARBA00023125"/>
    </source>
</evidence>
<evidence type="ECO:0000256" key="3">
    <source>
        <dbReference type="ARBA" id="ARBA00022705"/>
    </source>
</evidence>
<evidence type="ECO:0000256" key="10">
    <source>
        <dbReference type="ARBA" id="ARBA00048954"/>
    </source>
</evidence>
<protein>
    <recommendedName>
        <fullName evidence="11 12">Replicative DNA helicase</fullName>
        <ecNumber evidence="11 12">5.6.2.3</ecNumber>
    </recommendedName>
</protein>
<gene>
    <name evidence="14" type="ORF">C6V80_03735</name>
    <name evidence="15" type="ORF">EDC58_0680</name>
</gene>
<dbReference type="InterPro" id="IPR007694">
    <property type="entry name" value="DNA_helicase_DnaB-like_C"/>
</dbReference>
<dbReference type="CDD" id="cd00984">
    <property type="entry name" value="DnaB_C"/>
    <property type="match status" value="1"/>
</dbReference>
<evidence type="ECO:0000256" key="4">
    <source>
        <dbReference type="ARBA" id="ARBA00022741"/>
    </source>
</evidence>
<proteinExistence type="inferred from homology"/>
<dbReference type="Proteomes" id="UP000272781">
    <property type="component" value="Unassembled WGS sequence"/>
</dbReference>
<dbReference type="Gene3D" id="3.40.50.300">
    <property type="entry name" value="P-loop containing nucleotide triphosphate hydrolases"/>
    <property type="match status" value="1"/>
</dbReference>
<sequence>MNLYNLDIERGILSAILFDGKVYEDVAAILTPKDFYLPFHQAVFETMEELYKKDLPIDEVFLKDELSKKNKFDEELFFEILGTAPIEAVEAYARELKDMATKRELIHLSNEIKKMVLEEDKRAIEEVEAIQSKLFSIATSNLSGDFKNSRKIMNDTLEFIKKQAAKKNKIVTGLDTGFSELNRMTSGFGEGDLIILAARPSMGKTALALNIGLNVLKQNKGVAIFSLEMPAEQLMLRMLSAAGRIPLQDIRKGNLSSEDWSKLSVIADDLAEKPLFVDDEGNINIHTIRAKLRKLKAQNPELSLAIIDYLQLIASDQRERHLAIAEISRSLKLLARELEIPIIALSQLNRALESRPNKRPMLSDLRESGAIEQDADIIMFIYRDDVYKAMEARQKQKEAMEKGKAVEVDFQEKEVEDAEIIIGKQRNGPTGTVEMLFHKKYTLFTDKVSEVNEIEMNEADINVDMPQI</sequence>
<dbReference type="InterPro" id="IPR016136">
    <property type="entry name" value="DNA_helicase_N/primase_C"/>
</dbReference>
<evidence type="ECO:0000313" key="16">
    <source>
        <dbReference type="Proteomes" id="UP000272781"/>
    </source>
</evidence>
<evidence type="ECO:0000313" key="17">
    <source>
        <dbReference type="Proteomes" id="UP000298805"/>
    </source>
</evidence>
<evidence type="ECO:0000256" key="5">
    <source>
        <dbReference type="ARBA" id="ARBA00022801"/>
    </source>
</evidence>
<organism evidence="15 16">
    <name type="scientific">Caminibacter pacificus</name>
    <dbReference type="NCBI Taxonomy" id="1424653"/>
    <lineage>
        <taxon>Bacteria</taxon>
        <taxon>Pseudomonadati</taxon>
        <taxon>Campylobacterota</taxon>
        <taxon>Epsilonproteobacteria</taxon>
        <taxon>Nautiliales</taxon>
        <taxon>Nautiliaceae</taxon>
        <taxon>Caminibacter</taxon>
    </lineage>
</organism>
<keyword evidence="3 12" id="KW-0235">DNA replication</keyword>
<dbReference type="PANTHER" id="PTHR30153:SF2">
    <property type="entry name" value="REPLICATIVE DNA HELICASE"/>
    <property type="match status" value="1"/>
</dbReference>
<evidence type="ECO:0000256" key="2">
    <source>
        <dbReference type="ARBA" id="ARBA00022515"/>
    </source>
</evidence>
<dbReference type="InterPro" id="IPR027417">
    <property type="entry name" value="P-loop_NTPase"/>
</dbReference>
<keyword evidence="8 12" id="KW-0238">DNA-binding</keyword>
<evidence type="ECO:0000259" key="13">
    <source>
        <dbReference type="PROSITE" id="PS51199"/>
    </source>
</evidence>
<comment type="similarity">
    <text evidence="1 12">Belongs to the helicase family. DnaB subfamily.</text>
</comment>
<comment type="function">
    <text evidence="12">The main replicative DNA helicase, it participates in initiation and elongation during chromosome replication. Travels ahead of the DNA replisome, separating dsDNA into templates for DNA synthesis. A processive ATP-dependent 5'-3' DNA helicase it has DNA-dependent ATPase activity.</text>
</comment>
<keyword evidence="4 12" id="KW-0547">Nucleotide-binding</keyword>
<dbReference type="EMBL" id="RJVK01000001">
    <property type="protein sequence ID" value="ROR41195.1"/>
    <property type="molecule type" value="Genomic_DNA"/>
</dbReference>
<dbReference type="SUPFAM" id="SSF48024">
    <property type="entry name" value="N-terminal domain of DnaB helicase"/>
    <property type="match status" value="1"/>
</dbReference>
<dbReference type="AlphaFoldDB" id="A0AAJ4UYP4"/>
<dbReference type="GO" id="GO:0016787">
    <property type="term" value="F:hydrolase activity"/>
    <property type="evidence" value="ECO:0007669"/>
    <property type="project" value="UniProtKB-KW"/>
</dbReference>
<dbReference type="InterPro" id="IPR036185">
    <property type="entry name" value="DNA_heli_DnaB-like_N_sf"/>
</dbReference>
<keyword evidence="6 12" id="KW-0347">Helicase</keyword>
<dbReference type="PROSITE" id="PS51199">
    <property type="entry name" value="SF4_HELICASE"/>
    <property type="match status" value="1"/>
</dbReference>
<evidence type="ECO:0000256" key="1">
    <source>
        <dbReference type="ARBA" id="ARBA00008428"/>
    </source>
</evidence>
<dbReference type="EMBL" id="CP027432">
    <property type="protein sequence ID" value="QCI28095.1"/>
    <property type="molecule type" value="Genomic_DNA"/>
</dbReference>
<keyword evidence="2 12" id="KW-0639">Primosome</keyword>
<keyword evidence="5 12" id="KW-0378">Hydrolase</keyword>
<name>A0AAJ4UYP4_9BACT</name>
<dbReference type="Pfam" id="PF03796">
    <property type="entry name" value="DnaB_C"/>
    <property type="match status" value="1"/>
</dbReference>
<dbReference type="GO" id="GO:1990077">
    <property type="term" value="C:primosome complex"/>
    <property type="evidence" value="ECO:0007669"/>
    <property type="project" value="UniProtKB-UniRule"/>
</dbReference>
<evidence type="ECO:0000313" key="15">
    <source>
        <dbReference type="EMBL" id="ROR41195.1"/>
    </source>
</evidence>
<comment type="catalytic activity">
    <reaction evidence="10 12">
        <text>ATP + H2O = ADP + phosphate + H(+)</text>
        <dbReference type="Rhea" id="RHEA:13065"/>
        <dbReference type="ChEBI" id="CHEBI:15377"/>
        <dbReference type="ChEBI" id="CHEBI:15378"/>
        <dbReference type="ChEBI" id="CHEBI:30616"/>
        <dbReference type="ChEBI" id="CHEBI:43474"/>
        <dbReference type="ChEBI" id="CHEBI:456216"/>
        <dbReference type="EC" id="5.6.2.3"/>
    </reaction>
</comment>
<evidence type="ECO:0000256" key="7">
    <source>
        <dbReference type="ARBA" id="ARBA00022840"/>
    </source>
</evidence>
<dbReference type="SUPFAM" id="SSF52540">
    <property type="entry name" value="P-loop containing nucleoside triphosphate hydrolases"/>
    <property type="match status" value="1"/>
</dbReference>
<evidence type="ECO:0000256" key="9">
    <source>
        <dbReference type="ARBA" id="ARBA00023235"/>
    </source>
</evidence>
<evidence type="ECO:0000313" key="14">
    <source>
        <dbReference type="EMBL" id="QCI28095.1"/>
    </source>
</evidence>
<dbReference type="RefSeq" id="WP_123352090.1">
    <property type="nucleotide sequence ID" value="NZ_CP027432.2"/>
</dbReference>
<dbReference type="GO" id="GO:0043139">
    <property type="term" value="F:5'-3' DNA helicase activity"/>
    <property type="evidence" value="ECO:0007669"/>
    <property type="project" value="UniProtKB-EC"/>
</dbReference>
<evidence type="ECO:0000256" key="11">
    <source>
        <dbReference type="NCBIfam" id="TIGR00665"/>
    </source>
</evidence>
<dbReference type="GO" id="GO:0005829">
    <property type="term" value="C:cytosol"/>
    <property type="evidence" value="ECO:0007669"/>
    <property type="project" value="TreeGrafter"/>
</dbReference>
<reference evidence="15 16" key="2">
    <citation type="submission" date="2018-11" db="EMBL/GenBank/DDBJ databases">
        <title>Genomic Encyclopedia of Type Strains, Phase IV (KMG-IV): sequencing the most valuable type-strain genomes for metagenomic binning, comparative biology and taxonomic classification.</title>
        <authorList>
            <person name="Goeker M."/>
        </authorList>
    </citation>
    <scope>NUCLEOTIDE SEQUENCE [LARGE SCALE GENOMIC DNA]</scope>
    <source>
        <strain evidence="15 16">DSM 27783</strain>
    </source>
</reference>
<evidence type="ECO:0000256" key="6">
    <source>
        <dbReference type="ARBA" id="ARBA00022806"/>
    </source>
</evidence>
<dbReference type="Proteomes" id="UP000298805">
    <property type="component" value="Chromosome"/>
</dbReference>